<reference evidence="2" key="1">
    <citation type="submission" date="2016-10" db="EMBL/GenBank/DDBJ databases">
        <authorList>
            <person name="Varghese N."/>
            <person name="Submissions S."/>
        </authorList>
    </citation>
    <scope>NUCLEOTIDE SEQUENCE [LARGE SCALE GENOMIC DNA]</scope>
    <source>
        <strain evidence="2">CGMCC 1.11014</strain>
    </source>
</reference>
<name>A0A1I7M5R8_9BURK</name>
<accession>A0A1I7M5R8</accession>
<dbReference type="InterPro" id="IPR029060">
    <property type="entry name" value="PIN-like_dom_sf"/>
</dbReference>
<evidence type="ECO:0000313" key="2">
    <source>
        <dbReference type="Proteomes" id="UP000199391"/>
    </source>
</evidence>
<evidence type="ECO:0000313" key="1">
    <source>
        <dbReference type="EMBL" id="SFV17275.1"/>
    </source>
</evidence>
<proteinExistence type="predicted"/>
<dbReference type="RefSeq" id="WP_093561309.1">
    <property type="nucleotide sequence ID" value="NZ_FPBO01000062.1"/>
</dbReference>
<dbReference type="Proteomes" id="UP000199391">
    <property type="component" value="Unassembled WGS sequence"/>
</dbReference>
<dbReference type="AlphaFoldDB" id="A0A1I7M5R8"/>
<dbReference type="EMBL" id="FPBO01000062">
    <property type="protein sequence ID" value="SFV17275.1"/>
    <property type="molecule type" value="Genomic_DNA"/>
</dbReference>
<evidence type="ECO:0008006" key="3">
    <source>
        <dbReference type="Google" id="ProtNLM"/>
    </source>
</evidence>
<dbReference type="SUPFAM" id="SSF88723">
    <property type="entry name" value="PIN domain-like"/>
    <property type="match status" value="1"/>
</dbReference>
<dbReference type="STRING" id="1035707.SAMN05216552_10624"/>
<protein>
    <recommendedName>
        <fullName evidence="3">PIN domain-containing protein</fullName>
    </recommendedName>
</protein>
<keyword evidence="2" id="KW-1185">Reference proteome</keyword>
<gene>
    <name evidence="1" type="ORF">SAMN05216552_10624</name>
</gene>
<dbReference type="Gene3D" id="3.40.50.1010">
    <property type="entry name" value="5'-nuclease"/>
    <property type="match status" value="1"/>
</dbReference>
<dbReference type="OrthoDB" id="329172at2"/>
<organism evidence="1 2">
    <name type="scientific">Pseudoduganella namucuonensis</name>
    <dbReference type="NCBI Taxonomy" id="1035707"/>
    <lineage>
        <taxon>Bacteria</taxon>
        <taxon>Pseudomonadati</taxon>
        <taxon>Pseudomonadota</taxon>
        <taxon>Betaproteobacteria</taxon>
        <taxon>Burkholderiales</taxon>
        <taxon>Oxalobacteraceae</taxon>
        <taxon>Telluria group</taxon>
        <taxon>Pseudoduganella</taxon>
    </lineage>
</organism>
<sequence length="127" mass="13744">MSGVLIDTSVWVDHFRRRNDTLAVLLEQDLALSHPMVIGEIACGTPPAPRAQTLDDLGLLPSSQQAGVRETIGFIEREALYGTGCGLVDLVLLASTLMTPGAKLWSLDRRLDALAQRFGVAFRMAVP</sequence>